<evidence type="ECO:0000313" key="4">
    <source>
        <dbReference type="Proteomes" id="UP000053831"/>
    </source>
</evidence>
<dbReference type="Pfam" id="PF00248">
    <property type="entry name" value="Aldo_ket_red"/>
    <property type="match status" value="1"/>
</dbReference>
<organism evidence="3 4">
    <name type="scientific">Escovopsis weberi</name>
    <dbReference type="NCBI Taxonomy" id="150374"/>
    <lineage>
        <taxon>Eukaryota</taxon>
        <taxon>Fungi</taxon>
        <taxon>Dikarya</taxon>
        <taxon>Ascomycota</taxon>
        <taxon>Pezizomycotina</taxon>
        <taxon>Sordariomycetes</taxon>
        <taxon>Hypocreomycetidae</taxon>
        <taxon>Hypocreales</taxon>
        <taxon>Hypocreaceae</taxon>
        <taxon>Escovopsis</taxon>
    </lineage>
</organism>
<dbReference type="EMBL" id="LGSR01000002">
    <property type="protein sequence ID" value="KOS23079.1"/>
    <property type="molecule type" value="Genomic_DNA"/>
</dbReference>
<evidence type="ECO:0000256" key="1">
    <source>
        <dbReference type="ARBA" id="ARBA00023002"/>
    </source>
</evidence>
<dbReference type="Proteomes" id="UP000053831">
    <property type="component" value="Unassembled WGS sequence"/>
</dbReference>
<reference evidence="3 4" key="1">
    <citation type="submission" date="2015-07" db="EMBL/GenBank/DDBJ databases">
        <title>The genome of the fungus Escovopsis weberi, a specialized disease agent of ant agriculture.</title>
        <authorList>
            <person name="de Man T.J."/>
            <person name="Stajich J.E."/>
            <person name="Kubicek C.P."/>
            <person name="Chenthamara K."/>
            <person name="Atanasova L."/>
            <person name="Druzhinina I.S."/>
            <person name="Birnbaum S."/>
            <person name="Barribeau S.M."/>
            <person name="Teiling C."/>
            <person name="Suen G."/>
            <person name="Currie C."/>
            <person name="Gerardo N.M."/>
        </authorList>
    </citation>
    <scope>NUCLEOTIDE SEQUENCE [LARGE SCALE GENOMIC DNA]</scope>
</reference>
<proteinExistence type="predicted"/>
<dbReference type="STRING" id="150374.A0A0N0RU96"/>
<dbReference type="InterPro" id="IPR050523">
    <property type="entry name" value="AKR_Detox_Biosynth"/>
</dbReference>
<dbReference type="Gene3D" id="3.20.20.100">
    <property type="entry name" value="NADP-dependent oxidoreductase domain"/>
    <property type="match status" value="1"/>
</dbReference>
<gene>
    <name evidence="3" type="ORF">ESCO_003545</name>
</gene>
<dbReference type="PANTHER" id="PTHR43364">
    <property type="entry name" value="NADH-SPECIFIC METHYLGLYOXAL REDUCTASE-RELATED"/>
    <property type="match status" value="1"/>
</dbReference>
<evidence type="ECO:0000259" key="2">
    <source>
        <dbReference type="Pfam" id="PF00248"/>
    </source>
</evidence>
<keyword evidence="4" id="KW-1185">Reference proteome</keyword>
<dbReference type="OrthoDB" id="2310150at2759"/>
<keyword evidence="1" id="KW-0560">Oxidoreductase</keyword>
<dbReference type="PANTHER" id="PTHR43364:SF4">
    <property type="entry name" value="NAD(P)-LINKED OXIDOREDUCTASE SUPERFAMILY PROTEIN"/>
    <property type="match status" value="1"/>
</dbReference>
<dbReference type="InterPro" id="IPR023210">
    <property type="entry name" value="NADP_OxRdtase_dom"/>
</dbReference>
<dbReference type="AlphaFoldDB" id="A0A0N0RU96"/>
<accession>A0A0N0RU96</accession>
<dbReference type="GO" id="GO:0016491">
    <property type="term" value="F:oxidoreductase activity"/>
    <property type="evidence" value="ECO:0007669"/>
    <property type="project" value="UniProtKB-KW"/>
</dbReference>
<protein>
    <submittedName>
        <fullName evidence="3">Aflatoxin B1 aldehyde reductase member 2</fullName>
    </submittedName>
</protein>
<sequence length="351" mass="39095">MPLIVQSKKPRVVLGLMNIGTLADRGARIFTQEGFKDVLDAYQARGYSEVDTARNYMGTQQEAFTREAGWKERGLNLATKVMYPMGEGANSAEKVIESVEQSLKELGTDYIDTLYLHNADRTVPFAETLEAMDRLHKAGKFGVFGLSNFAAHEVAEVVMTCKYNGWVRPTLYQGMYNCLTRNIEKELFVACRRYGLDIVVYNPICGGLLSGKVKSKDVVPETGRFSAHSAWMGGTYRNRYFRDATFDAVKVVEEAADKAGLTMIEIAFRWLVHHSGLKVLDGNDAILMGVSSVEQVGKNLDALEKGPLPEEVVKALEDAWTISRSNSVNYWHGDLVYTYDPKEALFGANAK</sequence>
<name>A0A0N0RU96_ESCWE</name>
<dbReference type="CDD" id="cd19075">
    <property type="entry name" value="AKR_AKR7A1-5"/>
    <property type="match status" value="1"/>
</dbReference>
<dbReference type="InterPro" id="IPR036812">
    <property type="entry name" value="NAD(P)_OxRdtase_dom_sf"/>
</dbReference>
<evidence type="ECO:0000313" key="3">
    <source>
        <dbReference type="EMBL" id="KOS23079.1"/>
    </source>
</evidence>
<comment type="caution">
    <text evidence="3">The sequence shown here is derived from an EMBL/GenBank/DDBJ whole genome shotgun (WGS) entry which is preliminary data.</text>
</comment>
<dbReference type="SUPFAM" id="SSF51430">
    <property type="entry name" value="NAD(P)-linked oxidoreductase"/>
    <property type="match status" value="1"/>
</dbReference>
<feature type="domain" description="NADP-dependent oxidoreductase" evidence="2">
    <location>
        <begin position="12"/>
        <end position="319"/>
    </location>
</feature>